<reference evidence="3 4" key="1">
    <citation type="submission" date="2024-11" db="EMBL/GenBank/DDBJ databases">
        <title>Chromosome-level genome assembly of the freshwater bivalve Anodonta woodiana.</title>
        <authorList>
            <person name="Chen X."/>
        </authorList>
    </citation>
    <scope>NUCLEOTIDE SEQUENCE [LARGE SCALE GENOMIC DNA]</scope>
    <source>
        <strain evidence="3">MN2024</strain>
        <tissue evidence="3">Gills</tissue>
    </source>
</reference>
<accession>A0ABD3WDQ0</accession>
<dbReference type="Proteomes" id="UP001634394">
    <property type="component" value="Unassembled WGS sequence"/>
</dbReference>
<comment type="caution">
    <text evidence="3">The sequence shown here is derived from an EMBL/GenBank/DDBJ whole genome shotgun (WGS) entry which is preliminary data.</text>
</comment>
<feature type="transmembrane region" description="Helical" evidence="2">
    <location>
        <begin position="32"/>
        <end position="50"/>
    </location>
</feature>
<keyword evidence="2" id="KW-0812">Transmembrane</keyword>
<dbReference type="AlphaFoldDB" id="A0ABD3WDQ0"/>
<keyword evidence="4" id="KW-1185">Reference proteome</keyword>
<evidence type="ECO:0000313" key="3">
    <source>
        <dbReference type="EMBL" id="KAL3872060.1"/>
    </source>
</evidence>
<keyword evidence="2" id="KW-0472">Membrane</keyword>
<proteinExistence type="predicted"/>
<feature type="transmembrane region" description="Helical" evidence="2">
    <location>
        <begin position="132"/>
        <end position="159"/>
    </location>
</feature>
<keyword evidence="2" id="KW-1133">Transmembrane helix</keyword>
<evidence type="ECO:0000256" key="1">
    <source>
        <dbReference type="SAM" id="MobiDB-lite"/>
    </source>
</evidence>
<feature type="compositionally biased region" description="Polar residues" evidence="1">
    <location>
        <begin position="187"/>
        <end position="214"/>
    </location>
</feature>
<dbReference type="EMBL" id="JBJQND010000007">
    <property type="protein sequence ID" value="KAL3872060.1"/>
    <property type="molecule type" value="Genomic_DNA"/>
</dbReference>
<gene>
    <name evidence="3" type="ORF">ACJMK2_040018</name>
</gene>
<organism evidence="3 4">
    <name type="scientific">Sinanodonta woodiana</name>
    <name type="common">Chinese pond mussel</name>
    <name type="synonym">Anodonta woodiana</name>
    <dbReference type="NCBI Taxonomy" id="1069815"/>
    <lineage>
        <taxon>Eukaryota</taxon>
        <taxon>Metazoa</taxon>
        <taxon>Spiralia</taxon>
        <taxon>Lophotrochozoa</taxon>
        <taxon>Mollusca</taxon>
        <taxon>Bivalvia</taxon>
        <taxon>Autobranchia</taxon>
        <taxon>Heteroconchia</taxon>
        <taxon>Palaeoheterodonta</taxon>
        <taxon>Unionida</taxon>
        <taxon>Unionoidea</taxon>
        <taxon>Unionidae</taxon>
        <taxon>Unioninae</taxon>
        <taxon>Sinanodonta</taxon>
    </lineage>
</organism>
<name>A0ABD3WDQ0_SINWO</name>
<sequence>MLDVLYKFNVIGNGLCAIGREISAVFGHIGSMRHACLFIWSIAIGFLEALRDGYRYQLGLSSVIIFAMSTLYLGLISVRPFRYMFYFKFLQVLATLVLRLSSIAVFIFYILLPLHRLTLLTLKLTTGKEFACLSMASIVLTLGVLLLINFFISILQRLCRRKLPKRRNRANMTPNQPLRRSARIQARSPNSTGTSQNANTSACQSTQPDTTIQP</sequence>
<evidence type="ECO:0000313" key="4">
    <source>
        <dbReference type="Proteomes" id="UP001634394"/>
    </source>
</evidence>
<evidence type="ECO:0000256" key="2">
    <source>
        <dbReference type="SAM" id="Phobius"/>
    </source>
</evidence>
<feature type="transmembrane region" description="Helical" evidence="2">
    <location>
        <begin position="90"/>
        <end position="112"/>
    </location>
</feature>
<feature type="transmembrane region" description="Helical" evidence="2">
    <location>
        <begin position="56"/>
        <end position="78"/>
    </location>
</feature>
<protein>
    <submittedName>
        <fullName evidence="3">Uncharacterized protein</fullName>
    </submittedName>
</protein>
<feature type="region of interest" description="Disordered" evidence="1">
    <location>
        <begin position="169"/>
        <end position="214"/>
    </location>
</feature>